<dbReference type="EMBL" id="JBEDNQ010000008">
    <property type="protein sequence ID" value="MEQ3552845.1"/>
    <property type="molecule type" value="Genomic_DNA"/>
</dbReference>
<comment type="caution">
    <text evidence="1">The sequence shown here is derived from an EMBL/GenBank/DDBJ whole genome shotgun (WGS) entry which is preliminary data.</text>
</comment>
<organism evidence="1 2">
    <name type="scientific">Pseudonocardia nematodicida</name>
    <dbReference type="NCBI Taxonomy" id="1206997"/>
    <lineage>
        <taxon>Bacteria</taxon>
        <taxon>Bacillati</taxon>
        <taxon>Actinomycetota</taxon>
        <taxon>Actinomycetes</taxon>
        <taxon>Pseudonocardiales</taxon>
        <taxon>Pseudonocardiaceae</taxon>
        <taxon>Pseudonocardia</taxon>
    </lineage>
</organism>
<evidence type="ECO:0000313" key="2">
    <source>
        <dbReference type="Proteomes" id="UP001494902"/>
    </source>
</evidence>
<dbReference type="InterPro" id="IPR010424">
    <property type="entry name" value="EutQ"/>
</dbReference>
<proteinExistence type="predicted"/>
<protein>
    <submittedName>
        <fullName evidence="1">Cupin</fullName>
    </submittedName>
</protein>
<evidence type="ECO:0000313" key="1">
    <source>
        <dbReference type="EMBL" id="MEQ3552845.1"/>
    </source>
</evidence>
<dbReference type="SUPFAM" id="SSF51182">
    <property type="entry name" value="RmlC-like cupins"/>
    <property type="match status" value="1"/>
</dbReference>
<dbReference type="Pfam" id="PF06249">
    <property type="entry name" value="EutQ"/>
    <property type="match status" value="1"/>
</dbReference>
<dbReference type="Proteomes" id="UP001494902">
    <property type="component" value="Unassembled WGS sequence"/>
</dbReference>
<reference evidence="1 2" key="1">
    <citation type="submission" date="2024-03" db="EMBL/GenBank/DDBJ databases">
        <title>Draft genome sequence of Pseudonocardia nematodicida JCM 31783.</title>
        <authorList>
            <person name="Butdee W."/>
            <person name="Duangmal K."/>
        </authorList>
    </citation>
    <scope>NUCLEOTIDE SEQUENCE [LARGE SCALE GENOMIC DNA]</scope>
    <source>
        <strain evidence="1 2">JCM 31783</strain>
    </source>
</reference>
<dbReference type="InterPro" id="IPR014710">
    <property type="entry name" value="RmlC-like_jellyroll"/>
</dbReference>
<sequence>MSFVKFSGEDATWVRFADSRIYIGDVVDESKSSSMGVGLAHFGAGEEMPWTPSYDEAIVVLSGEFTVERGSERITAARGEIAWVRPGPEVIFRAGDEPVTLAFASHPVWKHSEAAAAASSVLHPVGLAEVEGVIR</sequence>
<keyword evidence="2" id="KW-1185">Reference proteome</keyword>
<dbReference type="InterPro" id="IPR011051">
    <property type="entry name" value="RmlC_Cupin_sf"/>
</dbReference>
<dbReference type="RefSeq" id="WP_349299910.1">
    <property type="nucleotide sequence ID" value="NZ_JBEDNQ010000008.1"/>
</dbReference>
<dbReference type="Gene3D" id="2.60.120.10">
    <property type="entry name" value="Jelly Rolls"/>
    <property type="match status" value="1"/>
</dbReference>
<gene>
    <name evidence="1" type="ORF">WIS52_20450</name>
</gene>
<accession>A0ABV1KEF9</accession>
<name>A0ABV1KEF9_9PSEU</name>